<comment type="caution">
    <text evidence="2">The sequence shown here is derived from an EMBL/GenBank/DDBJ whole genome shotgun (WGS) entry which is preliminary data.</text>
</comment>
<evidence type="ECO:0000256" key="1">
    <source>
        <dbReference type="SAM" id="Phobius"/>
    </source>
</evidence>
<dbReference type="AlphaFoldDB" id="A0A2M8IWC0"/>
<keyword evidence="1" id="KW-0472">Membrane</keyword>
<dbReference type="GO" id="GO:0016874">
    <property type="term" value="F:ligase activity"/>
    <property type="evidence" value="ECO:0007669"/>
    <property type="project" value="UniProtKB-KW"/>
</dbReference>
<dbReference type="EMBL" id="PGTB01000137">
    <property type="protein sequence ID" value="PJE34822.1"/>
    <property type="molecule type" value="Genomic_DNA"/>
</dbReference>
<dbReference type="InterPro" id="IPR018919">
    <property type="entry name" value="DUF2484"/>
</dbReference>
<accession>A0A2M8IWC0</accession>
<dbReference type="Proteomes" id="UP000231553">
    <property type="component" value="Unassembled WGS sequence"/>
</dbReference>
<evidence type="ECO:0000313" key="2">
    <source>
        <dbReference type="EMBL" id="PJE34822.1"/>
    </source>
</evidence>
<sequence length="84" mass="8878">MSAPVAAAVLWVVLATCTAFLPMRRQFVPGIALLLAAPALIIWLGLSHGLLAGLGALAAVLSMFRKPLAYYARRWSGRAGDVSE</sequence>
<evidence type="ECO:0000313" key="3">
    <source>
        <dbReference type="Proteomes" id="UP000231553"/>
    </source>
</evidence>
<name>A0A2M8IWC0_9RHOB</name>
<keyword evidence="3" id="KW-1185">Reference proteome</keyword>
<dbReference type="Pfam" id="PF10658">
    <property type="entry name" value="DUF2484"/>
    <property type="match status" value="1"/>
</dbReference>
<proteinExistence type="predicted"/>
<keyword evidence="2" id="KW-0436">Ligase</keyword>
<keyword evidence="1" id="KW-1133">Transmembrane helix</keyword>
<organism evidence="2 3">
    <name type="scientific">Pseudooceanicola lipolyticus</name>
    <dbReference type="NCBI Taxonomy" id="2029104"/>
    <lineage>
        <taxon>Bacteria</taxon>
        <taxon>Pseudomonadati</taxon>
        <taxon>Pseudomonadota</taxon>
        <taxon>Alphaproteobacteria</taxon>
        <taxon>Rhodobacterales</taxon>
        <taxon>Paracoccaceae</taxon>
        <taxon>Pseudooceanicola</taxon>
    </lineage>
</organism>
<keyword evidence="1" id="KW-0812">Transmembrane</keyword>
<gene>
    <name evidence="2" type="ORF">CVM52_20315</name>
</gene>
<dbReference type="RefSeq" id="WP_100164244.1">
    <property type="nucleotide sequence ID" value="NZ_PGTB01000137.1"/>
</dbReference>
<reference evidence="2 3" key="1">
    <citation type="journal article" date="2018" name="Int. J. Syst. Evol. Microbiol.">
        <title>Pseudooceanicola lipolyticus sp. nov., a marine alphaproteobacterium, reclassification of Oceanicola flagellatus as Pseudooceanicola flagellatus comb. nov. and emended description of the genus Pseudooceanicola.</title>
        <authorList>
            <person name="Huang M.-M."/>
            <person name="Guo L.-L."/>
            <person name="Wu Y.-H."/>
            <person name="Lai Q.-L."/>
            <person name="Shao Z.-Z."/>
            <person name="Wang C.-S."/>
            <person name="Wu M."/>
            <person name="Xu X.-W."/>
        </authorList>
    </citation>
    <scope>NUCLEOTIDE SEQUENCE [LARGE SCALE GENOMIC DNA]</scope>
    <source>
        <strain evidence="2 3">157</strain>
    </source>
</reference>
<protein>
    <submittedName>
        <fullName evidence="2">UDP-N-acetylmuramate--alanine ligase</fullName>
    </submittedName>
</protein>
<feature type="transmembrane region" description="Helical" evidence="1">
    <location>
        <begin position="35"/>
        <end position="64"/>
    </location>
</feature>